<name>A0A8H5GFG5_9AGAR</name>
<dbReference type="Proteomes" id="UP000559027">
    <property type="component" value="Unassembled WGS sequence"/>
</dbReference>
<proteinExistence type="predicted"/>
<protein>
    <submittedName>
        <fullName evidence="1">Uncharacterized protein</fullName>
    </submittedName>
</protein>
<organism evidence="1 2">
    <name type="scientific">Leucocoprinus leucothites</name>
    <dbReference type="NCBI Taxonomy" id="201217"/>
    <lineage>
        <taxon>Eukaryota</taxon>
        <taxon>Fungi</taxon>
        <taxon>Dikarya</taxon>
        <taxon>Basidiomycota</taxon>
        <taxon>Agaricomycotina</taxon>
        <taxon>Agaricomycetes</taxon>
        <taxon>Agaricomycetidae</taxon>
        <taxon>Agaricales</taxon>
        <taxon>Agaricineae</taxon>
        <taxon>Agaricaceae</taxon>
        <taxon>Leucocoprinus</taxon>
    </lineage>
</organism>
<evidence type="ECO:0000313" key="2">
    <source>
        <dbReference type="Proteomes" id="UP000559027"/>
    </source>
</evidence>
<reference evidence="1 2" key="1">
    <citation type="journal article" date="2020" name="ISME J.">
        <title>Uncovering the hidden diversity of litter-decomposition mechanisms in mushroom-forming fungi.</title>
        <authorList>
            <person name="Floudas D."/>
            <person name="Bentzer J."/>
            <person name="Ahren D."/>
            <person name="Johansson T."/>
            <person name="Persson P."/>
            <person name="Tunlid A."/>
        </authorList>
    </citation>
    <scope>NUCLEOTIDE SEQUENCE [LARGE SCALE GENOMIC DNA]</scope>
    <source>
        <strain evidence="1 2">CBS 146.42</strain>
    </source>
</reference>
<keyword evidence="2" id="KW-1185">Reference proteome</keyword>
<accession>A0A8H5GFG5</accession>
<dbReference type="OrthoDB" id="5522061at2759"/>
<sequence>MVLLRVRYLPSSILKKTFGIRSPRLLSVSTTQTDECGIPLTSTWSVTELLSSYPKPSISSQTLNRLHDLAALIPPVEGTSAHAKLREEISELVRLVEAVKLVDTKGVSVSARWDQEDADKWSVESLPKEIPEGQELLKHAARTENGFYLVDADRKKKLS</sequence>
<dbReference type="EMBL" id="JAACJO010000001">
    <property type="protein sequence ID" value="KAF5363795.1"/>
    <property type="molecule type" value="Genomic_DNA"/>
</dbReference>
<dbReference type="AlphaFoldDB" id="A0A8H5GFG5"/>
<evidence type="ECO:0000313" key="1">
    <source>
        <dbReference type="EMBL" id="KAF5363795.1"/>
    </source>
</evidence>
<comment type="caution">
    <text evidence="1">The sequence shown here is derived from an EMBL/GenBank/DDBJ whole genome shotgun (WGS) entry which is preliminary data.</text>
</comment>
<gene>
    <name evidence="1" type="ORF">D9756_000786</name>
</gene>